<dbReference type="PATRIC" id="fig|1217651.3.peg.3281"/>
<accession>N8X8X8</accession>
<dbReference type="Pfam" id="PF01943">
    <property type="entry name" value="Polysacc_synt"/>
    <property type="match status" value="1"/>
</dbReference>
<keyword evidence="3 6" id="KW-0812">Transmembrane</keyword>
<comment type="caution">
    <text evidence="7">The sequence shown here is derived from an EMBL/GenBank/DDBJ whole genome shotgun (WGS) entry which is preliminary data.</text>
</comment>
<dbReference type="AlphaFoldDB" id="N8X8X8"/>
<feature type="transmembrane region" description="Helical" evidence="6">
    <location>
        <begin position="245"/>
        <end position="265"/>
    </location>
</feature>
<feature type="transmembrane region" description="Helical" evidence="6">
    <location>
        <begin position="353"/>
        <end position="373"/>
    </location>
</feature>
<name>N8X8X8_ACIBZ</name>
<dbReference type="InterPro" id="IPR050833">
    <property type="entry name" value="Poly_Biosynth_Transport"/>
</dbReference>
<feature type="transmembrane region" description="Helical" evidence="6">
    <location>
        <begin position="78"/>
        <end position="105"/>
    </location>
</feature>
<dbReference type="EMBL" id="APPK01000046">
    <property type="protein sequence ID" value="ENV20741.1"/>
    <property type="molecule type" value="Genomic_DNA"/>
</dbReference>
<dbReference type="PANTHER" id="PTHR30250:SF11">
    <property type="entry name" value="O-ANTIGEN TRANSPORTER-RELATED"/>
    <property type="match status" value="1"/>
</dbReference>
<proteinExistence type="predicted"/>
<feature type="transmembrane region" description="Helical" evidence="6">
    <location>
        <begin position="7"/>
        <end position="30"/>
    </location>
</feature>
<dbReference type="HOGENOM" id="CLU_022017_7_5_6"/>
<dbReference type="PANTHER" id="PTHR30250">
    <property type="entry name" value="PST FAMILY PREDICTED COLANIC ACID TRANSPORTER"/>
    <property type="match status" value="1"/>
</dbReference>
<evidence type="ECO:0000256" key="6">
    <source>
        <dbReference type="SAM" id="Phobius"/>
    </source>
</evidence>
<dbReference type="GO" id="GO:0005886">
    <property type="term" value="C:plasma membrane"/>
    <property type="evidence" value="ECO:0007669"/>
    <property type="project" value="UniProtKB-SubCell"/>
</dbReference>
<keyword evidence="2" id="KW-1003">Cell membrane</keyword>
<feature type="transmembrane region" description="Helical" evidence="6">
    <location>
        <begin position="411"/>
        <end position="429"/>
    </location>
</feature>
<reference evidence="7 8" key="1">
    <citation type="submission" date="2013-02" db="EMBL/GenBank/DDBJ databases">
        <title>The Genome Sequence of Acinetobacter bereziniae NIPH 3.</title>
        <authorList>
            <consortium name="The Broad Institute Genome Sequencing Platform"/>
            <consortium name="The Broad Institute Genome Sequencing Center for Infectious Disease"/>
            <person name="Cerqueira G."/>
            <person name="Feldgarden M."/>
            <person name="Courvalin P."/>
            <person name="Perichon B."/>
            <person name="Grillot-Courvalin C."/>
            <person name="Clermont D."/>
            <person name="Rocha E."/>
            <person name="Yoon E.-J."/>
            <person name="Nemec A."/>
            <person name="Walker B."/>
            <person name="Young S.K."/>
            <person name="Zeng Q."/>
            <person name="Gargeya S."/>
            <person name="Fitzgerald M."/>
            <person name="Haas B."/>
            <person name="Abouelleil A."/>
            <person name="Alvarado L."/>
            <person name="Arachchi H.M."/>
            <person name="Berlin A.M."/>
            <person name="Chapman S.B."/>
            <person name="Dewar J."/>
            <person name="Goldberg J."/>
            <person name="Griggs A."/>
            <person name="Gujja S."/>
            <person name="Hansen M."/>
            <person name="Howarth C."/>
            <person name="Imamovic A."/>
            <person name="Larimer J."/>
            <person name="McCowan C."/>
            <person name="Murphy C."/>
            <person name="Neiman D."/>
            <person name="Pearson M."/>
            <person name="Priest M."/>
            <person name="Roberts A."/>
            <person name="Saif S."/>
            <person name="Shea T."/>
            <person name="Sisk P."/>
            <person name="Sykes S."/>
            <person name="Wortman J."/>
            <person name="Nusbaum C."/>
            <person name="Birren B."/>
        </authorList>
    </citation>
    <scope>NUCLEOTIDE SEQUENCE [LARGE SCALE GENOMIC DNA]</scope>
    <source>
        <strain evidence="7 8">NIPH 3</strain>
    </source>
</reference>
<dbReference type="Proteomes" id="UP000013270">
    <property type="component" value="Unassembled WGS sequence"/>
</dbReference>
<evidence type="ECO:0000256" key="4">
    <source>
        <dbReference type="ARBA" id="ARBA00022989"/>
    </source>
</evidence>
<feature type="transmembrane region" description="Helical" evidence="6">
    <location>
        <begin position="435"/>
        <end position="453"/>
    </location>
</feature>
<feature type="transmembrane region" description="Helical" evidence="6">
    <location>
        <begin position="211"/>
        <end position="229"/>
    </location>
</feature>
<evidence type="ECO:0000313" key="7">
    <source>
        <dbReference type="EMBL" id="ENV20741.1"/>
    </source>
</evidence>
<feature type="transmembrane region" description="Helical" evidence="6">
    <location>
        <begin position="142"/>
        <end position="165"/>
    </location>
</feature>
<feature type="transmembrane region" description="Helical" evidence="6">
    <location>
        <begin position="286"/>
        <end position="312"/>
    </location>
</feature>
<evidence type="ECO:0000256" key="5">
    <source>
        <dbReference type="ARBA" id="ARBA00023136"/>
    </source>
</evidence>
<evidence type="ECO:0000256" key="2">
    <source>
        <dbReference type="ARBA" id="ARBA00022475"/>
    </source>
</evidence>
<feature type="transmembrane region" description="Helical" evidence="6">
    <location>
        <begin position="171"/>
        <end position="191"/>
    </location>
</feature>
<keyword evidence="5 6" id="KW-0472">Membrane</keyword>
<evidence type="ECO:0000256" key="3">
    <source>
        <dbReference type="ARBA" id="ARBA00022692"/>
    </source>
</evidence>
<dbReference type="InterPro" id="IPR002797">
    <property type="entry name" value="Polysacc_synth"/>
</dbReference>
<evidence type="ECO:0000313" key="8">
    <source>
        <dbReference type="Proteomes" id="UP000013270"/>
    </source>
</evidence>
<protein>
    <recommendedName>
        <fullName evidence="9">Polysaccharide biosynthesis protein C-terminal domain-containing protein</fullName>
    </recommendedName>
</protein>
<feature type="transmembrane region" description="Helical" evidence="6">
    <location>
        <begin position="36"/>
        <end position="57"/>
    </location>
</feature>
<keyword evidence="4 6" id="KW-1133">Transmembrane helix</keyword>
<dbReference type="RefSeq" id="WP_004832138.1">
    <property type="nucleotide sequence ID" value="NZ_KB849469.1"/>
</dbReference>
<feature type="transmembrane region" description="Helical" evidence="6">
    <location>
        <begin position="379"/>
        <end position="399"/>
    </location>
</feature>
<evidence type="ECO:0000256" key="1">
    <source>
        <dbReference type="ARBA" id="ARBA00004651"/>
    </source>
</evidence>
<gene>
    <name evidence="7" type="ORF">F963_03323</name>
</gene>
<feature type="transmembrane region" description="Helical" evidence="6">
    <location>
        <begin position="111"/>
        <end position="130"/>
    </location>
</feature>
<feature type="transmembrane region" description="Helical" evidence="6">
    <location>
        <begin position="324"/>
        <end position="346"/>
    </location>
</feature>
<evidence type="ECO:0008006" key="9">
    <source>
        <dbReference type="Google" id="ProtNLM"/>
    </source>
</evidence>
<comment type="subcellular location">
    <subcellularLocation>
        <location evidence="1">Cell membrane</location>
        <topology evidence="1">Multi-pass membrane protein</topology>
    </subcellularLocation>
</comment>
<organism evidence="7 8">
    <name type="scientific">Acinetobacter bereziniae NIPH 3</name>
    <dbReference type="NCBI Taxonomy" id="1217651"/>
    <lineage>
        <taxon>Bacteria</taxon>
        <taxon>Pseudomonadati</taxon>
        <taxon>Pseudomonadota</taxon>
        <taxon>Gammaproteobacteria</taxon>
        <taxon>Moraxellales</taxon>
        <taxon>Moraxellaceae</taxon>
        <taxon>Acinetobacter</taxon>
    </lineage>
</organism>
<sequence length="471" mass="54254">MEFKSANIIALGSILGAGFGFLTIPIITWFFSQEDIGRFSIYQVTLNLGMILITLDLNQAYVREYYEIDQKEQLLKIALLPGSLIFVITIPLLILSNFSISSLIFNINSRLMDFCIYLGIYVMFFINILAHVLRMHNFAWKFAFAQIVPKAGYLLFLGVMFYFFVDYNFEKLILINVFVLSLSLACLALFLKDDLHKALRAKLDIVKLKEMLRFSLPLIIGTLSYWALVSIDRFFLKYESTYNELALYSVAAILASGVGVLVTVFSNLWHPIVYKWISEGIDKEKILLVNECMVVVVCFLWSLIGVFAWSVVYIFPSVYSDTRFLVVSCVAMPLLYMLSETTTVGIGLSRKTIYSMLASFLALIFNMVINYLFVKEYGAKAATIASMSAFTLFLILRTEFSSLLWVSLPRWKMYFSIMLYYVITFFVVFEKFENVGVEILAWIIAFILVLILYSKRISQQFKRFKLREVKC</sequence>